<gene>
    <name evidence="2" type="ORF">SAMN04487947_2337</name>
</gene>
<dbReference type="InterPro" id="IPR058335">
    <property type="entry name" value="PccX"/>
</dbReference>
<organism evidence="2 3">
    <name type="scientific">Halogeometricum rufum</name>
    <dbReference type="NCBI Taxonomy" id="553469"/>
    <lineage>
        <taxon>Archaea</taxon>
        <taxon>Methanobacteriati</taxon>
        <taxon>Methanobacteriota</taxon>
        <taxon>Stenosarchaea group</taxon>
        <taxon>Halobacteria</taxon>
        <taxon>Halobacteriales</taxon>
        <taxon>Haloferacaceae</taxon>
        <taxon>Halogeometricum</taxon>
    </lineage>
</organism>
<dbReference type="Pfam" id="PF26062">
    <property type="entry name" value="DUF8022"/>
    <property type="match status" value="1"/>
</dbReference>
<protein>
    <recommendedName>
        <fullName evidence="4">Acc operon protein</fullName>
    </recommendedName>
</protein>
<evidence type="ECO:0000313" key="2">
    <source>
        <dbReference type="EMBL" id="SFR56759.1"/>
    </source>
</evidence>
<name>A0A1I6HQN7_9EURY</name>
<feature type="region of interest" description="Disordered" evidence="1">
    <location>
        <begin position="69"/>
        <end position="89"/>
    </location>
</feature>
<evidence type="ECO:0000313" key="3">
    <source>
        <dbReference type="Proteomes" id="UP000198531"/>
    </source>
</evidence>
<dbReference type="RefSeq" id="WP_089807792.1">
    <property type="nucleotide sequence ID" value="NZ_FOYT01000002.1"/>
</dbReference>
<keyword evidence="3" id="KW-1185">Reference proteome</keyword>
<accession>A0A1I6HQN7</accession>
<dbReference type="EMBL" id="FOYT01000002">
    <property type="protein sequence ID" value="SFR56759.1"/>
    <property type="molecule type" value="Genomic_DNA"/>
</dbReference>
<evidence type="ECO:0000256" key="1">
    <source>
        <dbReference type="SAM" id="MobiDB-lite"/>
    </source>
</evidence>
<evidence type="ECO:0008006" key="4">
    <source>
        <dbReference type="Google" id="ProtNLM"/>
    </source>
</evidence>
<sequence length="89" mass="9339">MSRVEEASLTIPETADEDEAAAIAAAVAAHLRDREAAAAAAAAEGEMESWDGERWRFAGRLASVTGRAARVPDGAPRDGWAAAGRTDRF</sequence>
<proteinExistence type="predicted"/>
<dbReference type="STRING" id="553469.SAMN04487947_2337"/>
<reference evidence="3" key="1">
    <citation type="submission" date="2016-10" db="EMBL/GenBank/DDBJ databases">
        <authorList>
            <person name="Varghese N."/>
            <person name="Submissions S."/>
        </authorList>
    </citation>
    <scope>NUCLEOTIDE SEQUENCE [LARGE SCALE GENOMIC DNA]</scope>
    <source>
        <strain evidence="3">CGMCC 1.7736</strain>
    </source>
</reference>
<dbReference type="OrthoDB" id="214756at2157"/>
<dbReference type="AlphaFoldDB" id="A0A1I6HQN7"/>
<dbReference type="Proteomes" id="UP000198531">
    <property type="component" value="Unassembled WGS sequence"/>
</dbReference>